<dbReference type="Proteomes" id="UP000325315">
    <property type="component" value="Unassembled WGS sequence"/>
</dbReference>
<dbReference type="Pfam" id="PF24626">
    <property type="entry name" value="SH3_Tf2-1"/>
    <property type="match status" value="1"/>
</dbReference>
<dbReference type="PANTHER" id="PTHR46148">
    <property type="entry name" value="CHROMO DOMAIN-CONTAINING PROTEIN"/>
    <property type="match status" value="1"/>
</dbReference>
<evidence type="ECO:0000259" key="1">
    <source>
        <dbReference type="Pfam" id="PF24626"/>
    </source>
</evidence>
<feature type="domain" description="Tf2-1-like SH3-like" evidence="1">
    <location>
        <begin position="17"/>
        <end position="68"/>
    </location>
</feature>
<sequence length="123" mass="14408">MQQHADKHCTDRPYRQHFVQKVLNQKLALKFFRSYRVVSRIRKVAYRLQRPQGSRIHPTFHVSQLKKHMGTTLVQLFLSVVEDQGSSTKELICIIDKRMVKCRNAATIEVLVEWANSFPKDAT</sequence>
<proteinExistence type="predicted"/>
<keyword evidence="3" id="KW-1185">Reference proteome</keyword>
<protein>
    <submittedName>
        <fullName evidence="2">Retrotransposable element Tf2</fullName>
    </submittedName>
</protein>
<dbReference type="InterPro" id="IPR056924">
    <property type="entry name" value="SH3_Tf2-1"/>
</dbReference>
<dbReference type="AlphaFoldDB" id="A0A5B6WVU7"/>
<dbReference type="OrthoDB" id="5554229at2759"/>
<dbReference type="PANTHER" id="PTHR46148:SF52">
    <property type="entry name" value="OS04G0603800 PROTEIN"/>
    <property type="match status" value="1"/>
</dbReference>
<comment type="caution">
    <text evidence="2">The sequence shown here is derived from an EMBL/GenBank/DDBJ whole genome shotgun (WGS) entry which is preliminary data.</text>
</comment>
<name>A0A5B6WVU7_9ROSI</name>
<organism evidence="2 3">
    <name type="scientific">Gossypium australe</name>
    <dbReference type="NCBI Taxonomy" id="47621"/>
    <lineage>
        <taxon>Eukaryota</taxon>
        <taxon>Viridiplantae</taxon>
        <taxon>Streptophyta</taxon>
        <taxon>Embryophyta</taxon>
        <taxon>Tracheophyta</taxon>
        <taxon>Spermatophyta</taxon>
        <taxon>Magnoliopsida</taxon>
        <taxon>eudicotyledons</taxon>
        <taxon>Gunneridae</taxon>
        <taxon>Pentapetalae</taxon>
        <taxon>rosids</taxon>
        <taxon>malvids</taxon>
        <taxon>Malvales</taxon>
        <taxon>Malvaceae</taxon>
        <taxon>Malvoideae</taxon>
        <taxon>Gossypium</taxon>
    </lineage>
</organism>
<accession>A0A5B6WVU7</accession>
<reference evidence="3" key="1">
    <citation type="journal article" date="2019" name="Plant Biotechnol. J.">
        <title>Genome sequencing of the Australian wild diploid species Gossypium australe highlights disease resistance and delayed gland morphogenesis.</title>
        <authorList>
            <person name="Cai Y."/>
            <person name="Cai X."/>
            <person name="Wang Q."/>
            <person name="Wang P."/>
            <person name="Zhang Y."/>
            <person name="Cai C."/>
            <person name="Xu Y."/>
            <person name="Wang K."/>
            <person name="Zhou Z."/>
            <person name="Wang C."/>
            <person name="Geng S."/>
            <person name="Li B."/>
            <person name="Dong Q."/>
            <person name="Hou Y."/>
            <person name="Wang H."/>
            <person name="Ai P."/>
            <person name="Liu Z."/>
            <person name="Yi F."/>
            <person name="Sun M."/>
            <person name="An G."/>
            <person name="Cheng J."/>
            <person name="Zhang Y."/>
            <person name="Shi Q."/>
            <person name="Xie Y."/>
            <person name="Shi X."/>
            <person name="Chang Y."/>
            <person name="Huang F."/>
            <person name="Chen Y."/>
            <person name="Hong S."/>
            <person name="Mi L."/>
            <person name="Sun Q."/>
            <person name="Zhang L."/>
            <person name="Zhou B."/>
            <person name="Peng R."/>
            <person name="Zhang X."/>
            <person name="Liu F."/>
        </authorList>
    </citation>
    <scope>NUCLEOTIDE SEQUENCE [LARGE SCALE GENOMIC DNA]</scope>
    <source>
        <strain evidence="3">cv. PA1801</strain>
    </source>
</reference>
<evidence type="ECO:0000313" key="3">
    <source>
        <dbReference type="Proteomes" id="UP000325315"/>
    </source>
</evidence>
<dbReference type="EMBL" id="SMMG02000002">
    <property type="protein sequence ID" value="KAA3484887.1"/>
    <property type="molecule type" value="Genomic_DNA"/>
</dbReference>
<evidence type="ECO:0000313" key="2">
    <source>
        <dbReference type="EMBL" id="KAA3484887.1"/>
    </source>
</evidence>
<gene>
    <name evidence="2" type="ORF">EPI10_006941</name>
</gene>